<feature type="domain" description="Cyclic nucleotide-binding" evidence="18">
    <location>
        <begin position="183"/>
        <end position="270"/>
    </location>
</feature>
<evidence type="ECO:0000256" key="10">
    <source>
        <dbReference type="ARBA" id="ARBA00022840"/>
    </source>
</evidence>
<dbReference type="SMART" id="SM00220">
    <property type="entry name" value="S_TKc"/>
    <property type="match status" value="1"/>
</dbReference>
<dbReference type="SUPFAM" id="SSF56112">
    <property type="entry name" value="Protein kinase-like (PK-like)"/>
    <property type="match status" value="1"/>
</dbReference>
<comment type="similarity">
    <text evidence="2">Belongs to the protein kinase superfamily. AGC Ser/Thr protein kinase family. cGMP subfamily.</text>
</comment>
<reference evidence="21" key="1">
    <citation type="journal article" date="2023" name="Commun. Biol.">
        <title>Genome analysis of Parmales, the sister group of diatoms, reveals the evolutionary specialization of diatoms from phago-mixotrophs to photoautotrophs.</title>
        <authorList>
            <person name="Ban H."/>
            <person name="Sato S."/>
            <person name="Yoshikawa S."/>
            <person name="Yamada K."/>
            <person name="Nakamura Y."/>
            <person name="Ichinomiya M."/>
            <person name="Sato N."/>
            <person name="Blanc-Mathieu R."/>
            <person name="Endo H."/>
            <person name="Kuwata A."/>
            <person name="Ogata H."/>
        </authorList>
    </citation>
    <scope>NUCLEOTIDE SEQUENCE [LARGE SCALE GENOMIC DNA]</scope>
    <source>
        <strain evidence="21">NIES 3701</strain>
    </source>
</reference>
<evidence type="ECO:0000256" key="3">
    <source>
        <dbReference type="ARBA" id="ARBA00012428"/>
    </source>
</evidence>
<dbReference type="PROSITE" id="PS51285">
    <property type="entry name" value="AGC_KINASE_CTER"/>
    <property type="match status" value="1"/>
</dbReference>
<dbReference type="GO" id="GO:0005952">
    <property type="term" value="C:cAMP-dependent protein kinase complex"/>
    <property type="evidence" value="ECO:0007669"/>
    <property type="project" value="TreeGrafter"/>
</dbReference>
<name>A0A9W7BBZ8_9STRA</name>
<dbReference type="Gene3D" id="3.30.200.20">
    <property type="entry name" value="Phosphorylase Kinase, domain 1"/>
    <property type="match status" value="1"/>
</dbReference>
<dbReference type="EC" id="2.7.11.12" evidence="3"/>
<feature type="domain" description="Protein kinase" evidence="17">
    <location>
        <begin position="450"/>
        <end position="737"/>
    </location>
</feature>
<evidence type="ECO:0000313" key="20">
    <source>
        <dbReference type="EMBL" id="GMH84907.1"/>
    </source>
</evidence>
<dbReference type="InterPro" id="IPR045270">
    <property type="entry name" value="STKc_AGC"/>
</dbReference>
<evidence type="ECO:0000256" key="13">
    <source>
        <dbReference type="ARBA" id="ARBA00047298"/>
    </source>
</evidence>
<keyword evidence="21" id="KW-1185">Reference proteome</keyword>
<keyword evidence="8 15" id="KW-0547">Nucleotide-binding</keyword>
<dbReference type="OrthoDB" id="189466at2759"/>
<evidence type="ECO:0000256" key="2">
    <source>
        <dbReference type="ARBA" id="ARBA00006352"/>
    </source>
</evidence>
<feature type="region of interest" description="Disordered" evidence="16">
    <location>
        <begin position="749"/>
        <end position="813"/>
    </location>
</feature>
<comment type="caution">
    <text evidence="20">The sequence shown here is derived from an EMBL/GenBank/DDBJ whole genome shotgun (WGS) entry which is preliminary data.</text>
</comment>
<dbReference type="Pfam" id="PF00027">
    <property type="entry name" value="cNMP_binding"/>
    <property type="match status" value="1"/>
</dbReference>
<comment type="catalytic activity">
    <reaction evidence="14">
        <text>L-seryl-[protein] + ATP = O-phospho-L-seryl-[protein] + ADP + H(+)</text>
        <dbReference type="Rhea" id="RHEA:17989"/>
        <dbReference type="Rhea" id="RHEA-COMP:9863"/>
        <dbReference type="Rhea" id="RHEA-COMP:11604"/>
        <dbReference type="ChEBI" id="CHEBI:15378"/>
        <dbReference type="ChEBI" id="CHEBI:29999"/>
        <dbReference type="ChEBI" id="CHEBI:30616"/>
        <dbReference type="ChEBI" id="CHEBI:83421"/>
        <dbReference type="ChEBI" id="CHEBI:456216"/>
        <dbReference type="EC" id="2.7.11.12"/>
    </reaction>
</comment>
<evidence type="ECO:0000256" key="15">
    <source>
        <dbReference type="PROSITE-ProRule" id="PRU10141"/>
    </source>
</evidence>
<evidence type="ECO:0000256" key="16">
    <source>
        <dbReference type="SAM" id="MobiDB-lite"/>
    </source>
</evidence>
<dbReference type="GO" id="GO:0004691">
    <property type="term" value="F:cAMP-dependent protein kinase activity"/>
    <property type="evidence" value="ECO:0007669"/>
    <property type="project" value="TreeGrafter"/>
</dbReference>
<keyword evidence="11" id="KW-0460">Magnesium</keyword>
<dbReference type="PANTHER" id="PTHR24353">
    <property type="entry name" value="CYCLIC NUCLEOTIDE-DEPENDENT PROTEIN KINASE"/>
    <property type="match status" value="1"/>
</dbReference>
<dbReference type="EMBL" id="BRXY01000298">
    <property type="protein sequence ID" value="GMH84907.1"/>
    <property type="molecule type" value="Genomic_DNA"/>
</dbReference>
<dbReference type="PROSITE" id="PS00888">
    <property type="entry name" value="CNMP_BINDING_1"/>
    <property type="match status" value="1"/>
</dbReference>
<comment type="catalytic activity">
    <reaction evidence="13">
        <text>L-threonyl-[protein] + ATP = O-phospho-L-threonyl-[protein] + ADP + H(+)</text>
        <dbReference type="Rhea" id="RHEA:46608"/>
        <dbReference type="Rhea" id="RHEA-COMP:11060"/>
        <dbReference type="Rhea" id="RHEA-COMP:11605"/>
        <dbReference type="ChEBI" id="CHEBI:15378"/>
        <dbReference type="ChEBI" id="CHEBI:30013"/>
        <dbReference type="ChEBI" id="CHEBI:30616"/>
        <dbReference type="ChEBI" id="CHEBI:61977"/>
        <dbReference type="ChEBI" id="CHEBI:456216"/>
        <dbReference type="EC" id="2.7.11.12"/>
    </reaction>
</comment>
<comment type="cofactor">
    <cofactor evidence="1">
        <name>Mg(2+)</name>
        <dbReference type="ChEBI" id="CHEBI:18420"/>
    </cofactor>
</comment>
<dbReference type="GO" id="GO:0046872">
    <property type="term" value="F:metal ion binding"/>
    <property type="evidence" value="ECO:0007669"/>
    <property type="project" value="UniProtKB-KW"/>
</dbReference>
<evidence type="ECO:0000259" key="17">
    <source>
        <dbReference type="PROSITE" id="PS50011"/>
    </source>
</evidence>
<sequence length="813" mass="90184">MGSGASSAPVDHGPESFKEFSYYRKEFAQAKGKKTNLELFEEIENKTRTKESKLGKRGTMNDITYVRQGSNDSVPRSPAVGGKVLGFMDSPNQKDGGIQKYNSALGVSQAVETRRRAQVWDVNDKSKSTRKIRNFMKQTKAPGHFAERASKDTQRKDAASIVMSAFRKFFFVGSDIFDHMPLVFDAIEPVKVEAGETLIQKGEEGDKMYVIMSGILEVLQEDEKTVKVSLFHGDLVGEVALVYNEKRMATVRVKESGMLFSLSRSAYRDLQALASTASTVKRCTWLHQVLALSEIGYFATSRVVQTCCEVKTYPPKAEIMKKGENYDFCVLVEEGELTVVAGDDEGVEARKYFHGGEGEGGRCKARAGSFIGDGKLKYIAGLRSGWHNGICPVTVQNDSDKDVTCVILNIEDVAQCMGDEFKGMIVDETTVSSVAKKSVVAKKQYTLEDFEPQLFLGQGSFGSVQLVKAKEEEGDGFPEFYALKILSKKFIAECGQVEHTLQERHLVLKMNHPLVIKMYSAFQNEKSLFFLSEYIAGCDLWAVIHDDASKLGLRGGGLPKDVVEFYAASIVEGMGHIHSHCVAFRDLKPENIMVSGSGSLKIIDFGFAKTIPYFLESEDGQRQFMPKSHTMCGTPEYLSPEFITSEGHDHTCDLWSIGVVLHELVTSSSPFAKGNMTQLFTAIVTTMYTGIKFGENFDRKADEGMAKLIQGLCQFRPTMRLGSGHNGMREVKEHEYFKGFDWEELVAGTMPSPWKPDPEEMGAWREEEEIREQEPFEGDQEIFIGFGLGGGRSEADDSKVEAEGKGGGDLDCV</sequence>
<dbReference type="GO" id="GO:0005524">
    <property type="term" value="F:ATP binding"/>
    <property type="evidence" value="ECO:0007669"/>
    <property type="project" value="UniProtKB-UniRule"/>
</dbReference>
<dbReference type="InterPro" id="IPR014710">
    <property type="entry name" value="RmlC-like_jellyroll"/>
</dbReference>
<evidence type="ECO:0000256" key="11">
    <source>
        <dbReference type="ARBA" id="ARBA00022842"/>
    </source>
</evidence>
<evidence type="ECO:0000256" key="9">
    <source>
        <dbReference type="ARBA" id="ARBA00022777"/>
    </source>
</evidence>
<feature type="binding site" evidence="15">
    <location>
        <position position="484"/>
    </location>
    <ligand>
        <name>ATP</name>
        <dbReference type="ChEBI" id="CHEBI:30616"/>
    </ligand>
</feature>
<dbReference type="InterPro" id="IPR000719">
    <property type="entry name" value="Prot_kinase_dom"/>
</dbReference>
<dbReference type="InterPro" id="IPR011009">
    <property type="entry name" value="Kinase-like_dom_sf"/>
</dbReference>
<evidence type="ECO:0000256" key="4">
    <source>
        <dbReference type="ARBA" id="ARBA00022490"/>
    </source>
</evidence>
<feature type="compositionally biased region" description="Basic and acidic residues" evidence="16">
    <location>
        <begin position="756"/>
        <end position="765"/>
    </location>
</feature>
<protein>
    <recommendedName>
        <fullName evidence="12">cGMP-dependent protein kinase</fullName>
        <ecNumber evidence="3">2.7.11.12</ecNumber>
    </recommendedName>
</protein>
<dbReference type="Pfam" id="PF00069">
    <property type="entry name" value="Pkinase"/>
    <property type="match status" value="1"/>
</dbReference>
<dbReference type="InterPro" id="IPR000595">
    <property type="entry name" value="cNMP-bd_dom"/>
</dbReference>
<keyword evidence="9" id="KW-0418">Kinase</keyword>
<dbReference type="CDD" id="cd05123">
    <property type="entry name" value="STKc_AGC"/>
    <property type="match status" value="1"/>
</dbReference>
<proteinExistence type="inferred from homology"/>
<dbReference type="InterPro" id="IPR000961">
    <property type="entry name" value="AGC-kinase_C"/>
</dbReference>
<dbReference type="Gene3D" id="1.10.510.10">
    <property type="entry name" value="Transferase(Phosphotransferase) domain 1"/>
    <property type="match status" value="1"/>
</dbReference>
<dbReference type="PROSITE" id="PS50011">
    <property type="entry name" value="PROTEIN_KINASE_DOM"/>
    <property type="match status" value="1"/>
</dbReference>
<gene>
    <name evidence="20" type="ORF">TrST_g12799</name>
</gene>
<keyword evidence="4" id="KW-0963">Cytoplasm</keyword>
<dbReference type="InterPro" id="IPR018488">
    <property type="entry name" value="cNMP-bd_CS"/>
</dbReference>
<dbReference type="Gene3D" id="2.60.120.10">
    <property type="entry name" value="Jelly Rolls"/>
    <property type="match status" value="1"/>
</dbReference>
<dbReference type="SMART" id="SM00100">
    <property type="entry name" value="cNMP"/>
    <property type="match status" value="1"/>
</dbReference>
<evidence type="ECO:0000256" key="1">
    <source>
        <dbReference type="ARBA" id="ARBA00001946"/>
    </source>
</evidence>
<organism evidence="20 21">
    <name type="scientific">Triparma strigata</name>
    <dbReference type="NCBI Taxonomy" id="1606541"/>
    <lineage>
        <taxon>Eukaryota</taxon>
        <taxon>Sar</taxon>
        <taxon>Stramenopiles</taxon>
        <taxon>Ochrophyta</taxon>
        <taxon>Bolidophyceae</taxon>
        <taxon>Parmales</taxon>
        <taxon>Triparmaceae</taxon>
        <taxon>Triparma</taxon>
    </lineage>
</organism>
<dbReference type="PANTHER" id="PTHR24353:SF37">
    <property type="entry name" value="CAMP-DEPENDENT PROTEIN KINASE CATALYTIC SUBUNIT PRKX"/>
    <property type="match status" value="1"/>
</dbReference>
<keyword evidence="10 15" id="KW-0067">ATP-binding</keyword>
<keyword evidence="7" id="KW-0479">Metal-binding</keyword>
<evidence type="ECO:0000259" key="18">
    <source>
        <dbReference type="PROSITE" id="PS50042"/>
    </source>
</evidence>
<dbReference type="AlphaFoldDB" id="A0A9W7BBZ8"/>
<dbReference type="SUPFAM" id="SSF51206">
    <property type="entry name" value="cAMP-binding domain-like"/>
    <property type="match status" value="2"/>
</dbReference>
<evidence type="ECO:0000313" key="21">
    <source>
        <dbReference type="Proteomes" id="UP001165085"/>
    </source>
</evidence>
<evidence type="ECO:0000259" key="19">
    <source>
        <dbReference type="PROSITE" id="PS51285"/>
    </source>
</evidence>
<dbReference type="PROSITE" id="PS50042">
    <property type="entry name" value="CNMP_BINDING_3"/>
    <property type="match status" value="1"/>
</dbReference>
<evidence type="ECO:0000256" key="12">
    <source>
        <dbReference type="ARBA" id="ARBA00024113"/>
    </source>
</evidence>
<evidence type="ECO:0000256" key="14">
    <source>
        <dbReference type="ARBA" id="ARBA00047462"/>
    </source>
</evidence>
<dbReference type="InterPro" id="IPR018490">
    <property type="entry name" value="cNMP-bd_dom_sf"/>
</dbReference>
<keyword evidence="5" id="KW-0723">Serine/threonine-protein kinase</keyword>
<feature type="domain" description="AGC-kinase C-terminal" evidence="19">
    <location>
        <begin position="738"/>
        <end position="798"/>
    </location>
</feature>
<evidence type="ECO:0000256" key="8">
    <source>
        <dbReference type="ARBA" id="ARBA00022741"/>
    </source>
</evidence>
<dbReference type="CDD" id="cd00038">
    <property type="entry name" value="CAP_ED"/>
    <property type="match status" value="1"/>
</dbReference>
<evidence type="ECO:0000256" key="6">
    <source>
        <dbReference type="ARBA" id="ARBA00022679"/>
    </source>
</evidence>
<dbReference type="InterPro" id="IPR017441">
    <property type="entry name" value="Protein_kinase_ATP_BS"/>
</dbReference>
<dbReference type="PROSITE" id="PS00107">
    <property type="entry name" value="PROTEIN_KINASE_ATP"/>
    <property type="match status" value="1"/>
</dbReference>
<accession>A0A9W7BBZ8</accession>
<evidence type="ECO:0000256" key="7">
    <source>
        <dbReference type="ARBA" id="ARBA00022723"/>
    </source>
</evidence>
<keyword evidence="6" id="KW-0808">Transferase</keyword>
<dbReference type="GO" id="GO:0004692">
    <property type="term" value="F:cGMP-dependent protein kinase activity"/>
    <property type="evidence" value="ECO:0007669"/>
    <property type="project" value="UniProtKB-EC"/>
</dbReference>
<dbReference type="Proteomes" id="UP001165085">
    <property type="component" value="Unassembled WGS sequence"/>
</dbReference>
<feature type="compositionally biased region" description="Acidic residues" evidence="16">
    <location>
        <begin position="766"/>
        <end position="780"/>
    </location>
</feature>
<feature type="compositionally biased region" description="Basic and acidic residues" evidence="16">
    <location>
        <begin position="793"/>
        <end position="813"/>
    </location>
</feature>
<evidence type="ECO:0000256" key="5">
    <source>
        <dbReference type="ARBA" id="ARBA00022527"/>
    </source>
</evidence>